<evidence type="ECO:0000256" key="3">
    <source>
        <dbReference type="ARBA" id="ARBA00023082"/>
    </source>
</evidence>
<dbReference type="NCBIfam" id="NF005143">
    <property type="entry name" value="PRK06596.1"/>
    <property type="match status" value="1"/>
</dbReference>
<dbReference type="Proteomes" id="UP000480684">
    <property type="component" value="Unassembled WGS sequence"/>
</dbReference>
<keyword evidence="5" id="KW-0804">Transcription</keyword>
<dbReference type="Pfam" id="PF04545">
    <property type="entry name" value="Sigma70_r4"/>
    <property type="match status" value="1"/>
</dbReference>
<feature type="domain" description="RNA polymerase sigma-70 region 4" evidence="7">
    <location>
        <begin position="227"/>
        <end position="274"/>
    </location>
</feature>
<dbReference type="GO" id="GO:0006352">
    <property type="term" value="P:DNA-templated transcription initiation"/>
    <property type="evidence" value="ECO:0007669"/>
    <property type="project" value="InterPro"/>
</dbReference>
<dbReference type="Gene3D" id="1.20.140.160">
    <property type="match status" value="1"/>
</dbReference>
<dbReference type="PRINTS" id="PR00046">
    <property type="entry name" value="SIGMA70FCT"/>
</dbReference>
<sequence length="295" mass="33394">MSIPRTASDPASAFYRTAREVPLLTGEEEADLVRRWRQDGDVAARDHLIEAHLRLVIKTASQFKGYGLPTADLVAEGNLGLVRALEGFDVERNLRFSTYAQWWVRAAMFEYVLRFSTPVNFGLSAERKKLFFKLRGLRSRLTGPSGGALSQAETRQVAKELGVRDTRVAEMERLLTQSPRSLDAPVGESGTPYGELLMDDRPDAEEILGERQELMYRRELLKSAWGELTERERDIVAERTLRENPLRLEDLAQRYNISRERVRQIETAALAKLKTLVRAAETKLAPKGRTKPAIA</sequence>
<dbReference type="RefSeq" id="WP_163678907.1">
    <property type="nucleotide sequence ID" value="NZ_JAAIYP010000037.1"/>
</dbReference>
<evidence type="ECO:0000256" key="2">
    <source>
        <dbReference type="ARBA" id="ARBA00023015"/>
    </source>
</evidence>
<feature type="domain" description="RNA polymerase sigma-70 region 2" evidence="6">
    <location>
        <begin position="48"/>
        <end position="112"/>
    </location>
</feature>
<dbReference type="InterPro" id="IPR000943">
    <property type="entry name" value="RNA_pol_sigma70"/>
</dbReference>
<protein>
    <submittedName>
        <fullName evidence="8">Sigma-70 family RNA polymerase sigma factor</fullName>
    </submittedName>
</protein>
<keyword evidence="3" id="KW-0731">Sigma factor</keyword>
<keyword evidence="4" id="KW-0238">DNA-binding</keyword>
<evidence type="ECO:0000256" key="1">
    <source>
        <dbReference type="ARBA" id="ARBA00007788"/>
    </source>
</evidence>
<dbReference type="InterPro" id="IPR007630">
    <property type="entry name" value="RNA_pol_sigma70_r4"/>
</dbReference>
<dbReference type="NCBIfam" id="TIGR02937">
    <property type="entry name" value="sigma70-ECF"/>
    <property type="match status" value="1"/>
</dbReference>
<dbReference type="InterPro" id="IPR007627">
    <property type="entry name" value="RNA_pol_sigma70_r2"/>
</dbReference>
<evidence type="ECO:0000259" key="6">
    <source>
        <dbReference type="Pfam" id="PF04542"/>
    </source>
</evidence>
<evidence type="ECO:0000256" key="5">
    <source>
        <dbReference type="ARBA" id="ARBA00023163"/>
    </source>
</evidence>
<dbReference type="PIRSF" id="PIRSF000770">
    <property type="entry name" value="RNA_pol_sigma-SigE/K"/>
    <property type="match status" value="1"/>
</dbReference>
<keyword evidence="9" id="KW-1185">Reference proteome</keyword>
<dbReference type="InterPro" id="IPR013324">
    <property type="entry name" value="RNA_pol_sigma_r3/r4-like"/>
</dbReference>
<comment type="similarity">
    <text evidence="1">Belongs to the sigma-70 factor family.</text>
</comment>
<evidence type="ECO:0000313" key="8">
    <source>
        <dbReference type="EMBL" id="NFV80512.1"/>
    </source>
</evidence>
<dbReference type="Gene3D" id="1.20.120.1810">
    <property type="match status" value="1"/>
</dbReference>
<accession>A0A7C9UX00</accession>
<dbReference type="CDD" id="cd06171">
    <property type="entry name" value="Sigma70_r4"/>
    <property type="match status" value="1"/>
</dbReference>
<evidence type="ECO:0000256" key="4">
    <source>
        <dbReference type="ARBA" id="ARBA00023125"/>
    </source>
</evidence>
<dbReference type="GO" id="GO:0003677">
    <property type="term" value="F:DNA binding"/>
    <property type="evidence" value="ECO:0007669"/>
    <property type="project" value="UniProtKB-KW"/>
</dbReference>
<dbReference type="PANTHER" id="PTHR30376">
    <property type="entry name" value="SIGMA FACTOR RPOH HEAT SHOCK RELATED"/>
    <property type="match status" value="1"/>
</dbReference>
<comment type="caution">
    <text evidence="8">The sequence shown here is derived from an EMBL/GenBank/DDBJ whole genome shotgun (WGS) entry which is preliminary data.</text>
</comment>
<reference evidence="8 9" key="1">
    <citation type="submission" date="2020-02" db="EMBL/GenBank/DDBJ databases">
        <authorList>
            <person name="Dziuba M."/>
            <person name="Kuznetsov B."/>
            <person name="Mardanov A."/>
            <person name="Ravin N."/>
            <person name="Grouzdev D."/>
        </authorList>
    </citation>
    <scope>NUCLEOTIDE SEQUENCE [LARGE SCALE GENOMIC DNA]</scope>
    <source>
        <strain evidence="8 9">SpK</strain>
    </source>
</reference>
<dbReference type="EMBL" id="JAAIYP010000037">
    <property type="protein sequence ID" value="NFV80512.1"/>
    <property type="molecule type" value="Genomic_DNA"/>
</dbReference>
<evidence type="ECO:0000259" key="7">
    <source>
        <dbReference type="Pfam" id="PF04545"/>
    </source>
</evidence>
<organism evidence="8 9">
    <name type="scientific">Magnetospirillum aberrantis SpK</name>
    <dbReference type="NCBI Taxonomy" id="908842"/>
    <lineage>
        <taxon>Bacteria</taxon>
        <taxon>Pseudomonadati</taxon>
        <taxon>Pseudomonadota</taxon>
        <taxon>Alphaproteobacteria</taxon>
        <taxon>Rhodospirillales</taxon>
        <taxon>Rhodospirillaceae</taxon>
        <taxon>Magnetospirillum</taxon>
    </lineage>
</organism>
<dbReference type="InterPro" id="IPR014284">
    <property type="entry name" value="RNA_pol_sigma-70_dom"/>
</dbReference>
<keyword evidence="2" id="KW-0805">Transcription regulation</keyword>
<dbReference type="Pfam" id="PF04542">
    <property type="entry name" value="Sigma70_r2"/>
    <property type="match status" value="1"/>
</dbReference>
<dbReference type="SUPFAM" id="SSF88659">
    <property type="entry name" value="Sigma3 and sigma4 domains of RNA polymerase sigma factors"/>
    <property type="match status" value="1"/>
</dbReference>
<dbReference type="AlphaFoldDB" id="A0A7C9UX00"/>
<dbReference type="GO" id="GO:0016987">
    <property type="term" value="F:sigma factor activity"/>
    <property type="evidence" value="ECO:0007669"/>
    <property type="project" value="UniProtKB-KW"/>
</dbReference>
<dbReference type="PANTHER" id="PTHR30376:SF3">
    <property type="entry name" value="RNA POLYMERASE SIGMA FACTOR RPOH"/>
    <property type="match status" value="1"/>
</dbReference>
<dbReference type="SUPFAM" id="SSF88946">
    <property type="entry name" value="Sigma2 domain of RNA polymerase sigma factors"/>
    <property type="match status" value="1"/>
</dbReference>
<name>A0A7C9UX00_9PROT</name>
<dbReference type="InterPro" id="IPR050813">
    <property type="entry name" value="Sigma-70_Factor"/>
</dbReference>
<dbReference type="InterPro" id="IPR013325">
    <property type="entry name" value="RNA_pol_sigma_r2"/>
</dbReference>
<evidence type="ECO:0000313" key="9">
    <source>
        <dbReference type="Proteomes" id="UP000480684"/>
    </source>
</evidence>
<gene>
    <name evidence="8" type="ORF">G4223_10365</name>
</gene>
<proteinExistence type="inferred from homology"/>